<dbReference type="EMBL" id="CAWUPB010001173">
    <property type="protein sequence ID" value="CAK7348736.1"/>
    <property type="molecule type" value="Genomic_DNA"/>
</dbReference>
<dbReference type="PANTHER" id="PTHR46483:SF1">
    <property type="entry name" value="PHOSPHOLIPASE A1 PLIP1, CHLOROPLASTIC"/>
    <property type="match status" value="1"/>
</dbReference>
<protein>
    <recommendedName>
        <fullName evidence="3">Fungal lipase-type domain-containing protein</fullName>
    </recommendedName>
</protein>
<feature type="compositionally biased region" description="Basic and acidic residues" evidence="2">
    <location>
        <begin position="339"/>
        <end position="354"/>
    </location>
</feature>
<proteinExistence type="predicted"/>
<feature type="compositionally biased region" description="Basic and acidic residues" evidence="2">
    <location>
        <begin position="98"/>
        <end position="113"/>
    </location>
</feature>
<feature type="compositionally biased region" description="Polar residues" evidence="2">
    <location>
        <begin position="314"/>
        <end position="338"/>
    </location>
</feature>
<reference evidence="4 5" key="1">
    <citation type="submission" date="2024-01" db="EMBL/GenBank/DDBJ databases">
        <authorList>
            <person name="Waweru B."/>
        </authorList>
    </citation>
    <scope>NUCLEOTIDE SEQUENCE [LARGE SCALE GENOMIC DNA]</scope>
</reference>
<feature type="region of interest" description="Disordered" evidence="2">
    <location>
        <begin position="273"/>
        <end position="293"/>
    </location>
</feature>
<dbReference type="AlphaFoldDB" id="A0AAV1SEC5"/>
<evidence type="ECO:0000256" key="2">
    <source>
        <dbReference type="SAM" id="MobiDB-lite"/>
    </source>
</evidence>
<feature type="compositionally biased region" description="Polar residues" evidence="2">
    <location>
        <begin position="115"/>
        <end position="124"/>
    </location>
</feature>
<evidence type="ECO:0000256" key="1">
    <source>
        <dbReference type="ARBA" id="ARBA00022801"/>
    </source>
</evidence>
<dbReference type="Gene3D" id="3.40.50.1820">
    <property type="entry name" value="alpha/beta hydrolase"/>
    <property type="match status" value="1"/>
</dbReference>
<dbReference type="InterPro" id="IPR029058">
    <property type="entry name" value="AB_hydrolase_fold"/>
</dbReference>
<accession>A0AAV1SEC5</accession>
<organism evidence="4 5">
    <name type="scientific">Dovyalis caffra</name>
    <dbReference type="NCBI Taxonomy" id="77055"/>
    <lineage>
        <taxon>Eukaryota</taxon>
        <taxon>Viridiplantae</taxon>
        <taxon>Streptophyta</taxon>
        <taxon>Embryophyta</taxon>
        <taxon>Tracheophyta</taxon>
        <taxon>Spermatophyta</taxon>
        <taxon>Magnoliopsida</taxon>
        <taxon>eudicotyledons</taxon>
        <taxon>Gunneridae</taxon>
        <taxon>Pentapetalae</taxon>
        <taxon>rosids</taxon>
        <taxon>fabids</taxon>
        <taxon>Malpighiales</taxon>
        <taxon>Salicaceae</taxon>
        <taxon>Flacourtieae</taxon>
        <taxon>Dovyalis</taxon>
    </lineage>
</organism>
<dbReference type="GO" id="GO:0008970">
    <property type="term" value="F:phospholipase A1 activity"/>
    <property type="evidence" value="ECO:0007669"/>
    <property type="project" value="InterPro"/>
</dbReference>
<feature type="region of interest" description="Disordered" evidence="2">
    <location>
        <begin position="98"/>
        <end position="124"/>
    </location>
</feature>
<keyword evidence="1" id="KW-0378">Hydrolase</keyword>
<dbReference type="Proteomes" id="UP001314170">
    <property type="component" value="Unassembled WGS sequence"/>
</dbReference>
<evidence type="ECO:0000259" key="3">
    <source>
        <dbReference type="Pfam" id="PF01764"/>
    </source>
</evidence>
<dbReference type="PANTHER" id="PTHR46483">
    <property type="entry name" value="PHOSPHOLIPASE A1 PLIP2, CHLOROPLASTIC"/>
    <property type="match status" value="1"/>
</dbReference>
<feature type="domain" description="Fungal lipase-type" evidence="3">
    <location>
        <begin position="411"/>
        <end position="548"/>
    </location>
</feature>
<keyword evidence="5" id="KW-1185">Reference proteome</keyword>
<dbReference type="Pfam" id="PF01764">
    <property type="entry name" value="Lipase_3"/>
    <property type="match status" value="1"/>
</dbReference>
<name>A0AAV1SEC5_9ROSI</name>
<comment type="caution">
    <text evidence="4">The sequence shown here is derived from an EMBL/GenBank/DDBJ whole genome shotgun (WGS) entry which is preliminary data.</text>
</comment>
<dbReference type="InterPro" id="IPR002921">
    <property type="entry name" value="Fungal_lipase-type"/>
</dbReference>
<evidence type="ECO:0000313" key="5">
    <source>
        <dbReference type="Proteomes" id="UP001314170"/>
    </source>
</evidence>
<dbReference type="CDD" id="cd00519">
    <property type="entry name" value="Lipase_3"/>
    <property type="match status" value="1"/>
</dbReference>
<dbReference type="InterPro" id="IPR043367">
    <property type="entry name" value="PLIP1/2/3"/>
</dbReference>
<sequence>MAVPSSPATLKQKGTFKEHNGLYRSNSGKDFCKGSTMRRSYSDNHLCYSNNHIRAASTQPKLKSSHSVGIFPFQISTSIFPASLRSFLFDPQTSKDMNIAKDGAESSSEKDENIVGSSDKGSASNELGEVKRANWVQQIYEIRSHWQNRQQSEDLYGEELSDADENGDSNCEGGCMVDYNSDEGGGEIKYNQETFLRFLAPVAWSDIKLFSKLAFLCNMAYVIPEIKAIDLRRYYGLHFVTSSLEKKAEAAALKAAATKEKLDQNYTQVPAAALEVPKSNSENNEEPEQKHPIRSSLAYGIAASAASYVQSHAQGLLSHGTQPQQEGNCTDSSSTRNQPNKDRDQPVRDGDRSPRVYKSEVAAYVAASTMTAVVAAGEKEKQEAARDLQSLNSAPCEWFVCDDVGTYTRCFVIQGSDSLASWQANLLFEPAKFEGTDVLVHRGIYEAAKGIYEQFMPEILEHLKKYGERAKLQFTGHSLGGSLSLLVHLMLVTRKIVKPSTLRPVVTFGSPFVFCGGQKILDYLGIDENHVHGVVMHRDIVPRAFSCNYPNHVALVLKRLNGPFQSHPCLTKNKFLYAPLGKLFILQPDEKSSPPHPLLPPGSALYAFDKTQYGFSASAMKAFLNCPHPLETLSDPTAYGSKGTILRDHDSSNYLKAVNKVLRQNSKMVGWKVQQWGNQLWPLLASPSPHLWNHENTLERSMLAKKAMTGV</sequence>
<feature type="region of interest" description="Disordered" evidence="2">
    <location>
        <begin position="314"/>
        <end position="354"/>
    </location>
</feature>
<gene>
    <name evidence="4" type="ORF">DCAF_LOCUS21442</name>
</gene>
<evidence type="ECO:0000313" key="4">
    <source>
        <dbReference type="EMBL" id="CAK7348736.1"/>
    </source>
</evidence>
<dbReference type="SUPFAM" id="SSF53474">
    <property type="entry name" value="alpha/beta-Hydrolases"/>
    <property type="match status" value="1"/>
</dbReference>
<dbReference type="GO" id="GO:0006629">
    <property type="term" value="P:lipid metabolic process"/>
    <property type="evidence" value="ECO:0007669"/>
    <property type="project" value="InterPro"/>
</dbReference>